<feature type="compositionally biased region" description="Basic and acidic residues" evidence="1">
    <location>
        <begin position="523"/>
        <end position="536"/>
    </location>
</feature>
<comment type="caution">
    <text evidence="3">The sequence shown here is derived from an EMBL/GenBank/DDBJ whole genome shotgun (WGS) entry which is preliminary data.</text>
</comment>
<evidence type="ECO:0000256" key="1">
    <source>
        <dbReference type="SAM" id="MobiDB-lite"/>
    </source>
</evidence>
<feature type="compositionally biased region" description="Basic and acidic residues" evidence="1">
    <location>
        <begin position="807"/>
        <end position="836"/>
    </location>
</feature>
<feature type="compositionally biased region" description="Low complexity" evidence="1">
    <location>
        <begin position="785"/>
        <end position="794"/>
    </location>
</feature>
<feature type="compositionally biased region" description="Basic and acidic residues" evidence="1">
    <location>
        <begin position="1570"/>
        <end position="1594"/>
    </location>
</feature>
<feature type="compositionally biased region" description="Basic and acidic residues" evidence="1">
    <location>
        <begin position="1387"/>
        <end position="1407"/>
    </location>
</feature>
<feature type="region of interest" description="Disordered" evidence="1">
    <location>
        <begin position="779"/>
        <end position="951"/>
    </location>
</feature>
<feature type="compositionally biased region" description="Acidic residues" evidence="1">
    <location>
        <begin position="282"/>
        <end position="298"/>
    </location>
</feature>
<feature type="region of interest" description="Disordered" evidence="1">
    <location>
        <begin position="1234"/>
        <end position="1594"/>
    </location>
</feature>
<feature type="compositionally biased region" description="Basic and acidic residues" evidence="1">
    <location>
        <begin position="924"/>
        <end position="934"/>
    </location>
</feature>
<organism evidence="3 4">
    <name type="scientific">Xanthoceras sorbifolium</name>
    <dbReference type="NCBI Taxonomy" id="99658"/>
    <lineage>
        <taxon>Eukaryota</taxon>
        <taxon>Viridiplantae</taxon>
        <taxon>Streptophyta</taxon>
        <taxon>Embryophyta</taxon>
        <taxon>Tracheophyta</taxon>
        <taxon>Spermatophyta</taxon>
        <taxon>Magnoliopsida</taxon>
        <taxon>eudicotyledons</taxon>
        <taxon>Gunneridae</taxon>
        <taxon>Pentapetalae</taxon>
        <taxon>rosids</taxon>
        <taxon>malvids</taxon>
        <taxon>Sapindales</taxon>
        <taxon>Sapindaceae</taxon>
        <taxon>Xanthoceroideae</taxon>
        <taxon>Xanthoceras</taxon>
    </lineage>
</organism>
<feature type="compositionally biased region" description="Polar residues" evidence="1">
    <location>
        <begin position="1289"/>
        <end position="1302"/>
    </location>
</feature>
<feature type="region of interest" description="Disordered" evidence="1">
    <location>
        <begin position="1053"/>
        <end position="1212"/>
    </location>
</feature>
<feature type="compositionally biased region" description="Basic and acidic residues" evidence="1">
    <location>
        <begin position="1429"/>
        <end position="1442"/>
    </location>
</feature>
<evidence type="ECO:0000313" key="3">
    <source>
        <dbReference type="EMBL" id="KAH7549927.1"/>
    </source>
</evidence>
<evidence type="ECO:0008006" key="5">
    <source>
        <dbReference type="Google" id="ProtNLM"/>
    </source>
</evidence>
<feature type="compositionally biased region" description="Basic and acidic residues" evidence="1">
    <location>
        <begin position="1357"/>
        <end position="1371"/>
    </location>
</feature>
<reference evidence="3 4" key="1">
    <citation type="submission" date="2021-02" db="EMBL/GenBank/DDBJ databases">
        <title>Plant Genome Project.</title>
        <authorList>
            <person name="Zhang R.-G."/>
        </authorList>
    </citation>
    <scope>NUCLEOTIDE SEQUENCE [LARGE SCALE GENOMIC DNA]</scope>
    <source>
        <tissue evidence="3">Leaves</tissue>
    </source>
</reference>
<feature type="compositionally biased region" description="Basic and acidic residues" evidence="1">
    <location>
        <begin position="1198"/>
        <end position="1211"/>
    </location>
</feature>
<dbReference type="PANTHER" id="PTHR33870:SF16">
    <property type="entry name" value="PROTEIN, PUTATIVE-RELATED"/>
    <property type="match status" value="1"/>
</dbReference>
<feature type="compositionally biased region" description="Polar residues" evidence="1">
    <location>
        <begin position="936"/>
        <end position="951"/>
    </location>
</feature>
<feature type="region of interest" description="Disordered" evidence="1">
    <location>
        <begin position="254"/>
        <end position="314"/>
    </location>
</feature>
<feature type="region of interest" description="Disordered" evidence="1">
    <location>
        <begin position="515"/>
        <end position="536"/>
    </location>
</feature>
<dbReference type="EMBL" id="JAFEMO010000013">
    <property type="protein sequence ID" value="KAH7549927.1"/>
    <property type="molecule type" value="Genomic_DNA"/>
</dbReference>
<feature type="transmembrane region" description="Helical" evidence="2">
    <location>
        <begin position="27"/>
        <end position="47"/>
    </location>
</feature>
<keyword evidence="2" id="KW-0812">Transmembrane</keyword>
<keyword evidence="2" id="KW-1133">Transmembrane helix</keyword>
<sequence>MGIDAKCIGGFLWKVTRVSMKFCYTCVIKYPYVAGVLLVLFLLYMFLPSLFWFLIYSSPIVILVTVSIQIYFKIKYFKIQNAKRNEEKPSSVESKPVTVCRKGDKPIIHKQLSRRRNFKQNIELGTDLNDASIDDNQKEVNEGRGIRLVDRGESSSEKAFDAQSVQAQGDLVGKTSLNEGKSEVFIAEKGIGLLDGGEIAGLVTSTARNVGAVHDDLKGKISLNEEKSKGIVEEKGDHSLYQGESSSRNIQALDQPSSDHLSHYGSIEQSGNFSGGGSVGEAEVESSEGEDDDDEEEAQRDGNKAVEWTEDDQQNLMDLGDSELERNKRLESLIAKRKARKFFKMAIEKKLMESGNASAISIPPIFTLRNNLLNVIPNSLDESLPMPGSAPSVLLPTRNPFDLPYDPFEEKPNLMADSFQQEFMAAQQKEVLFCRHESFCLGPSLLPESLQDQHGSRFGSYGTEKRNEEGHKFSRFRSHSYMSCHDQLIDELLFQEEETLSRNISATDLVKLEGEASKTNSVESEHKENHKTDKGKTRIEGESMEYLHDMKTDSGKDSTGPCSLASSEASELSFSSNIPTNIEILEANGGKFPQRLTDRVQSSLTFSVPNSMSFDGPSYESSPSGIEKPRLGDHLFYREKGPCHSPGYSIASDLQVEVSEVGSPPFTVDGTASPADAESLYDGDIDKDITSGSEEMWGTPCHLAGVEENELRSMEVNEVSEDDIVEVGFSAINQNLEDPPIASSKLPEEVAAKDLPPENDQEHSKNLVEKVSDNIKQVAEEVQKSSQSSDALSSENPEKAILLMKDSAAHPPHELHSDQKPEEPSESPEKFSEEVKVINNVGDQVDDANDDKAKLESIGQTDDSAQILIKQEATNDPSQPAEISTSESSKYTDNNSDKPAENQTSTEFEKKIEDIMNLEPIEGEPGKISEHEDVGGTSNTIEEQEGNDMQSITEVGVNQRFDSPIISALESELVAEQFPTDTTSSSSPRSVLPGNITTDQIPSSSFDQLVHHIDVPRSIVDDIFRNNSLDEESLDGLTTTTSQNLQQLLVDQTDHPTSTSIGSGKSEEPFVKVVEGSSESSISPEAAAELSEPADGTHPRSVDHIEGKSTTELEAGISPAKPAEEIDNSESDVPGTRAKEEETSQKKSTSEANVDNIISTVVDEEKLKSAEGSQGQYKIDRETSGVNEIGGEATSSKSIEDGDENKGKLTENKAIIGTTHTVDGNEISSISKGNENIINLPKPDSPEGSLEIIEDSQSEPKNMNQDEIVTAESAARKEPTNPPGKYTREATTNNIKNPFTNVNEDKEKLKSLKGSASEGESDISNSFKDPVISEKEDKELKSVEGDEGESIFIKDPAINEKEDEEKLKSVEDSEGEYNITNNIIDQVVKEKEDEEKSNSVKGSEGESHISMTEVTEEQLKVAEPSASKSIEDGKENKGKLTENEAIVVPLNSVDGNESLNVSKGSEDVKDRPKPANSESSFEAIEDSQGESEKSEYEPTMKPAIPASGTAEEKEPSDPLQQKSEKEVDVIHNVNETAANEMSNNQNLIQQENAANQPTLGETNDSLNTEEVTKGEQNNPHEDNIKEVESTNHSP</sequence>
<feature type="compositionally biased region" description="Basic and acidic residues" evidence="1">
    <location>
        <begin position="1095"/>
        <end position="1111"/>
    </location>
</feature>
<gene>
    <name evidence="3" type="ORF">JRO89_XS13G0106400</name>
</gene>
<evidence type="ECO:0000313" key="4">
    <source>
        <dbReference type="Proteomes" id="UP000827721"/>
    </source>
</evidence>
<dbReference type="PANTHER" id="PTHR33870">
    <property type="entry name" value="CARDIOMYOPATHY-ASSOCIATED PROTEIN"/>
    <property type="match status" value="1"/>
</dbReference>
<feature type="transmembrane region" description="Helical" evidence="2">
    <location>
        <begin position="53"/>
        <end position="74"/>
    </location>
</feature>
<proteinExistence type="predicted"/>
<dbReference type="Proteomes" id="UP000827721">
    <property type="component" value="Unassembled WGS sequence"/>
</dbReference>
<feature type="compositionally biased region" description="Basic and acidic residues" evidence="1">
    <location>
        <begin position="1464"/>
        <end position="1473"/>
    </location>
</feature>
<keyword evidence="2" id="KW-0472">Membrane</keyword>
<feature type="compositionally biased region" description="Basic and acidic residues" evidence="1">
    <location>
        <begin position="1137"/>
        <end position="1149"/>
    </location>
</feature>
<evidence type="ECO:0000256" key="2">
    <source>
        <dbReference type="SAM" id="Phobius"/>
    </source>
</evidence>
<keyword evidence="4" id="KW-1185">Reference proteome</keyword>
<feature type="compositionally biased region" description="Polar residues" evidence="1">
    <location>
        <begin position="872"/>
        <end position="894"/>
    </location>
</feature>
<feature type="compositionally biased region" description="Polar residues" evidence="1">
    <location>
        <begin position="1453"/>
        <end position="1463"/>
    </location>
</feature>
<feature type="compositionally biased region" description="Polar residues" evidence="1">
    <location>
        <begin position="1533"/>
        <end position="1569"/>
    </location>
</feature>
<protein>
    <recommendedName>
        <fullName evidence="5">Cardiomyopathy-associated protein 5</fullName>
    </recommendedName>
</protein>
<feature type="compositionally biased region" description="Basic and acidic residues" evidence="1">
    <location>
        <begin position="1510"/>
        <end position="1529"/>
    </location>
</feature>
<feature type="region of interest" description="Disordered" evidence="1">
    <location>
        <begin position="977"/>
        <end position="1003"/>
    </location>
</feature>
<feature type="compositionally biased region" description="Basic and acidic residues" evidence="1">
    <location>
        <begin position="1331"/>
        <end position="1344"/>
    </location>
</feature>
<accession>A0ABQ8H7N2</accession>
<feature type="compositionally biased region" description="Low complexity" evidence="1">
    <location>
        <begin position="1077"/>
        <end position="1094"/>
    </location>
</feature>
<name>A0ABQ8H7N2_9ROSI</name>